<name>A0AAV4JPF4_9GAST</name>
<keyword evidence="2" id="KW-1185">Reference proteome</keyword>
<reference evidence="1 2" key="1">
    <citation type="journal article" date="2021" name="Elife">
        <title>Chloroplast acquisition without the gene transfer in kleptoplastic sea slugs, Plakobranchus ocellatus.</title>
        <authorList>
            <person name="Maeda T."/>
            <person name="Takahashi S."/>
            <person name="Yoshida T."/>
            <person name="Shimamura S."/>
            <person name="Takaki Y."/>
            <person name="Nagai Y."/>
            <person name="Toyoda A."/>
            <person name="Suzuki Y."/>
            <person name="Arimoto A."/>
            <person name="Ishii H."/>
            <person name="Satoh N."/>
            <person name="Nishiyama T."/>
            <person name="Hasebe M."/>
            <person name="Maruyama T."/>
            <person name="Minagawa J."/>
            <person name="Obokata J."/>
            <person name="Shigenobu S."/>
        </authorList>
    </citation>
    <scope>NUCLEOTIDE SEQUENCE [LARGE SCALE GENOMIC DNA]</scope>
</reference>
<proteinExistence type="predicted"/>
<gene>
    <name evidence="1" type="ORF">ElyMa_007009200</name>
</gene>
<dbReference type="InterPro" id="IPR043519">
    <property type="entry name" value="NT_sf"/>
</dbReference>
<comment type="caution">
    <text evidence="1">The sequence shown here is derived from an EMBL/GenBank/DDBJ whole genome shotgun (WGS) entry which is preliminary data.</text>
</comment>
<accession>A0AAV4JPF4</accession>
<dbReference type="AlphaFoldDB" id="A0AAV4JPF4"/>
<dbReference type="EMBL" id="BMAT01014003">
    <property type="protein sequence ID" value="GFS24662.1"/>
    <property type="molecule type" value="Genomic_DNA"/>
</dbReference>
<dbReference type="Proteomes" id="UP000762676">
    <property type="component" value="Unassembled WGS sequence"/>
</dbReference>
<protein>
    <submittedName>
        <fullName evidence="1">Interleukin enhancer-binding factor 2 homolog</fullName>
    </submittedName>
</protein>
<sequence length="57" mass="6127">MSEAVPPRKRVAQNTPKTVVSLLPNETGFQVNSGDASVQCLVTTIPPNLKKLDADLH</sequence>
<evidence type="ECO:0000313" key="2">
    <source>
        <dbReference type="Proteomes" id="UP000762676"/>
    </source>
</evidence>
<feature type="non-terminal residue" evidence="1">
    <location>
        <position position="57"/>
    </location>
</feature>
<dbReference type="Gene3D" id="3.30.460.10">
    <property type="entry name" value="Beta Polymerase, domain 2"/>
    <property type="match status" value="1"/>
</dbReference>
<evidence type="ECO:0000313" key="1">
    <source>
        <dbReference type="EMBL" id="GFS24662.1"/>
    </source>
</evidence>
<organism evidence="1 2">
    <name type="scientific">Elysia marginata</name>
    <dbReference type="NCBI Taxonomy" id="1093978"/>
    <lineage>
        <taxon>Eukaryota</taxon>
        <taxon>Metazoa</taxon>
        <taxon>Spiralia</taxon>
        <taxon>Lophotrochozoa</taxon>
        <taxon>Mollusca</taxon>
        <taxon>Gastropoda</taxon>
        <taxon>Heterobranchia</taxon>
        <taxon>Euthyneura</taxon>
        <taxon>Panpulmonata</taxon>
        <taxon>Sacoglossa</taxon>
        <taxon>Placobranchoidea</taxon>
        <taxon>Plakobranchidae</taxon>
        <taxon>Elysia</taxon>
    </lineage>
</organism>